<dbReference type="InterPro" id="IPR000014">
    <property type="entry name" value="PAS"/>
</dbReference>
<dbReference type="RefSeq" id="WP_052501019.1">
    <property type="nucleotide sequence ID" value="NZ_FZPF01000001.1"/>
</dbReference>
<dbReference type="SUPFAM" id="SSF55785">
    <property type="entry name" value="PYP-like sensor domain (PAS domain)"/>
    <property type="match status" value="1"/>
</dbReference>
<keyword evidence="1" id="KW-0285">Flavoprotein</keyword>
<protein>
    <submittedName>
        <fullName evidence="5">Lov protein</fullName>
        <ecNumber evidence="5">2.7.13.3</ecNumber>
    </submittedName>
</protein>
<evidence type="ECO:0000259" key="4">
    <source>
        <dbReference type="Pfam" id="PF13426"/>
    </source>
</evidence>
<name>A0A0D1D4I2_9RHOB</name>
<evidence type="ECO:0000313" key="6">
    <source>
        <dbReference type="Proteomes" id="UP000032232"/>
    </source>
</evidence>
<keyword evidence="5" id="KW-0808">Transferase</keyword>
<reference evidence="5 6" key="1">
    <citation type="submission" date="2015-02" db="EMBL/GenBank/DDBJ databases">
        <title>Genome Sequence of Jannaschia aquimarina DSM28248, a member of the Roseobacter clade.</title>
        <authorList>
            <person name="Voget S."/>
            <person name="Daniel R."/>
        </authorList>
    </citation>
    <scope>NUCLEOTIDE SEQUENCE [LARGE SCALE GENOMIC DNA]</scope>
    <source>
        <strain evidence="5 6">GSW-M26</strain>
    </source>
</reference>
<comment type="caution">
    <text evidence="5">The sequence shown here is derived from an EMBL/GenBank/DDBJ whole genome shotgun (WGS) entry which is preliminary data.</text>
</comment>
<evidence type="ECO:0000256" key="2">
    <source>
        <dbReference type="ARBA" id="ARBA00022643"/>
    </source>
</evidence>
<keyword evidence="3" id="KW-0157">Chromophore</keyword>
<keyword evidence="2" id="KW-0288">FMN</keyword>
<dbReference type="Gene3D" id="3.30.450.20">
    <property type="entry name" value="PAS domain"/>
    <property type="match status" value="1"/>
</dbReference>
<dbReference type="Pfam" id="PF13426">
    <property type="entry name" value="PAS_9"/>
    <property type="match status" value="1"/>
</dbReference>
<organism evidence="5 6">
    <name type="scientific">Jannaschia aquimarina</name>
    <dbReference type="NCBI Taxonomy" id="935700"/>
    <lineage>
        <taxon>Bacteria</taxon>
        <taxon>Pseudomonadati</taxon>
        <taxon>Pseudomonadota</taxon>
        <taxon>Alphaproteobacteria</taxon>
        <taxon>Rhodobacterales</taxon>
        <taxon>Roseobacteraceae</taxon>
        <taxon>Jannaschia</taxon>
    </lineage>
</organism>
<dbReference type="OrthoDB" id="489241at2"/>
<proteinExistence type="predicted"/>
<dbReference type="PATRIC" id="fig|935700.4.peg.3409"/>
<sequence length="181" mass="20493">MTTEIPQPIRDFFDGSQVALTLSDPRQKDDPLVLANDAFLRMTGYDLSEIGNRNCRFLQGDRAQDSVRKTLRGDFAAGRDSRVVVTNYRKSGEAFDNFLYIFTIFDRSGAPLWRIGSQFEIPRVDRAAGFESHAAQLQDGLEKLNDSLDVARQRQIDLSEMVGLTVRDLLRARLDNLRHAA</sequence>
<dbReference type="PANTHER" id="PTHR47429:SF2">
    <property type="entry name" value="PROTEIN TWIN LOV 1"/>
    <property type="match status" value="1"/>
</dbReference>
<dbReference type="PANTHER" id="PTHR47429">
    <property type="entry name" value="PROTEIN TWIN LOV 1"/>
    <property type="match status" value="1"/>
</dbReference>
<keyword evidence="6" id="KW-1185">Reference proteome</keyword>
<dbReference type="EC" id="2.7.13.3" evidence="5"/>
<dbReference type="AlphaFoldDB" id="A0A0D1D4I2"/>
<dbReference type="STRING" id="935700.jaqu_33030"/>
<evidence type="ECO:0000256" key="1">
    <source>
        <dbReference type="ARBA" id="ARBA00022630"/>
    </source>
</evidence>
<dbReference type="Proteomes" id="UP000032232">
    <property type="component" value="Unassembled WGS sequence"/>
</dbReference>
<dbReference type="EMBL" id="JYFE01000060">
    <property type="protein sequence ID" value="KIT14978.1"/>
    <property type="molecule type" value="Genomic_DNA"/>
</dbReference>
<accession>A0A0D1D4I2</accession>
<feature type="domain" description="PAS" evidence="4">
    <location>
        <begin position="28"/>
        <end position="110"/>
    </location>
</feature>
<evidence type="ECO:0000313" key="5">
    <source>
        <dbReference type="EMBL" id="KIT14978.1"/>
    </source>
</evidence>
<evidence type="ECO:0000256" key="3">
    <source>
        <dbReference type="ARBA" id="ARBA00022991"/>
    </source>
</evidence>
<dbReference type="GO" id="GO:0004673">
    <property type="term" value="F:protein histidine kinase activity"/>
    <property type="evidence" value="ECO:0007669"/>
    <property type="project" value="UniProtKB-EC"/>
</dbReference>
<gene>
    <name evidence="5" type="primary">lov</name>
    <name evidence="5" type="ORF">jaqu_33030</name>
</gene>
<dbReference type="InterPro" id="IPR035965">
    <property type="entry name" value="PAS-like_dom_sf"/>
</dbReference>